<keyword evidence="2" id="KW-1185">Reference proteome</keyword>
<accession>A0A9E6KTC1</accession>
<gene>
    <name evidence="1" type="ORF">PJKIFABJ_00013</name>
</gene>
<dbReference type="EMBL" id="MN905160">
    <property type="protein sequence ID" value="QHZ59968.1"/>
    <property type="molecule type" value="Genomic_DNA"/>
</dbReference>
<protein>
    <submittedName>
        <fullName evidence="1">Uncharacterized protein</fullName>
    </submittedName>
</protein>
<reference evidence="1" key="1">
    <citation type="submission" date="2020-01" db="EMBL/GenBank/DDBJ databases">
        <authorList>
            <person name="Ni P."/>
        </authorList>
    </citation>
    <scope>NUCLEOTIDE SEQUENCE</scope>
</reference>
<evidence type="ECO:0000313" key="2">
    <source>
        <dbReference type="Proteomes" id="UP001052679"/>
    </source>
</evidence>
<sequence length="48" mass="5829">MPWCEQPMNETIRAYARSYVLPPVEYFYTLKEALAHWGQDFNKEDYPE</sequence>
<name>A0A9E6KTC1_9CAUD</name>
<proteinExistence type="predicted"/>
<organism evidence="1 2">
    <name type="scientific">Pseudomonas phage PE09</name>
    <dbReference type="NCBI Taxonomy" id="2696355"/>
    <lineage>
        <taxon>Viruses</taxon>
        <taxon>Duplodnaviria</taxon>
        <taxon>Heunggongvirae</taxon>
        <taxon>Uroviricota</taxon>
        <taxon>Caudoviricetes</taxon>
        <taxon>Vandenendeviridae</taxon>
        <taxon>Gorskivirinae</taxon>
        <taxon>Otagovirus</taxon>
        <taxon>Otagovirus PE09</taxon>
    </lineage>
</organism>
<dbReference type="Proteomes" id="UP001052679">
    <property type="component" value="Segment"/>
</dbReference>
<evidence type="ECO:0000313" key="1">
    <source>
        <dbReference type="EMBL" id="QHZ59968.1"/>
    </source>
</evidence>